<accession>A0ABV3THQ5</accession>
<evidence type="ECO:0000256" key="2">
    <source>
        <dbReference type="ARBA" id="ARBA00023002"/>
    </source>
</evidence>
<dbReference type="Gene3D" id="3.40.50.720">
    <property type="entry name" value="NAD(P)-binding Rossmann-like Domain"/>
    <property type="match status" value="1"/>
</dbReference>
<name>A0ABV3THQ5_9RHOB</name>
<dbReference type="InterPro" id="IPR002347">
    <property type="entry name" value="SDR_fam"/>
</dbReference>
<dbReference type="PRINTS" id="PR00081">
    <property type="entry name" value="GDHRDH"/>
</dbReference>
<dbReference type="RefSeq" id="WP_295531677.1">
    <property type="nucleotide sequence ID" value="NZ_JBFRYC010000002.1"/>
</dbReference>
<comment type="caution">
    <text evidence="3">The sequence shown here is derived from an EMBL/GenBank/DDBJ whole genome shotgun (WGS) entry which is preliminary data.</text>
</comment>
<dbReference type="Proteomes" id="UP001557465">
    <property type="component" value="Unassembled WGS sequence"/>
</dbReference>
<dbReference type="SUPFAM" id="SSF51735">
    <property type="entry name" value="NAD(P)-binding Rossmann-fold domains"/>
    <property type="match status" value="1"/>
</dbReference>
<dbReference type="EMBL" id="JBFRYC010000002">
    <property type="protein sequence ID" value="MEX1660835.1"/>
    <property type="molecule type" value="Genomic_DNA"/>
</dbReference>
<keyword evidence="4" id="KW-1185">Reference proteome</keyword>
<evidence type="ECO:0000313" key="4">
    <source>
        <dbReference type="Proteomes" id="UP001557465"/>
    </source>
</evidence>
<dbReference type="InterPro" id="IPR036291">
    <property type="entry name" value="NAD(P)-bd_dom_sf"/>
</dbReference>
<sequence>MSLSISGKTAIVTGAAHGIGLAVARHFLDRGAQVMFADIDEEKLASELGEAAKSEGPARYFAGDLCQKLTVKNLLSATVDAFDRIDILVNTARAFAPCDPLEPSTEVLDDMLSKNMKSALRISQMTAKRMMKQAEDEDRSEGEIGSIINVSSLASSRTQPELMAYSIACAAQDQAIRSLAVALAPHRIRVNGVSLGSVMSRSLQDALKTNEDWREAICAGTPLGRIAAPSELAETVQYLASSGASFVTGQIVQIDGGRGLLDRVQVPAF</sequence>
<evidence type="ECO:0000313" key="3">
    <source>
        <dbReference type="EMBL" id="MEX1660835.1"/>
    </source>
</evidence>
<evidence type="ECO:0000256" key="1">
    <source>
        <dbReference type="ARBA" id="ARBA00006484"/>
    </source>
</evidence>
<organism evidence="3 4">
    <name type="scientific">Thioclava arctica</name>
    <dbReference type="NCBI Taxonomy" id="3238301"/>
    <lineage>
        <taxon>Bacteria</taxon>
        <taxon>Pseudomonadati</taxon>
        <taxon>Pseudomonadota</taxon>
        <taxon>Alphaproteobacteria</taxon>
        <taxon>Rhodobacterales</taxon>
        <taxon>Paracoccaceae</taxon>
        <taxon>Thioclava</taxon>
    </lineage>
</organism>
<proteinExistence type="inferred from homology"/>
<reference evidence="3 4" key="1">
    <citation type="journal article" date="2011" name="Int. J. Syst. Evol. Microbiol.">
        <title>Zhongshania antarctica gen. nov., sp. nov. and Zhongshania guokunii sp. nov., gammaproteobacteria respectively isolated from coastal attached (fast) ice and surface seawater of the Antarctic.</title>
        <authorList>
            <person name="Li H.J."/>
            <person name="Zhang X.Y."/>
            <person name="Chen C.X."/>
            <person name="Zhang Y.J."/>
            <person name="Gao Z.M."/>
            <person name="Yu Y."/>
            <person name="Chen X.L."/>
            <person name="Chen B."/>
            <person name="Zhang Y.Z."/>
        </authorList>
    </citation>
    <scope>NUCLEOTIDE SEQUENCE [LARGE SCALE GENOMIC DNA]</scope>
    <source>
        <strain evidence="3 4">15-R06ZXC-3</strain>
    </source>
</reference>
<gene>
    <name evidence="3" type="ORF">AB4874_04110</name>
</gene>
<dbReference type="Pfam" id="PF13561">
    <property type="entry name" value="adh_short_C2"/>
    <property type="match status" value="1"/>
</dbReference>
<dbReference type="CDD" id="cd05233">
    <property type="entry name" value="SDR_c"/>
    <property type="match status" value="1"/>
</dbReference>
<dbReference type="PANTHER" id="PTHR43639">
    <property type="entry name" value="OXIDOREDUCTASE, SHORT-CHAIN DEHYDROGENASE/REDUCTASE FAMILY (AFU_ORTHOLOGUE AFUA_5G02870)"/>
    <property type="match status" value="1"/>
</dbReference>
<comment type="similarity">
    <text evidence="1">Belongs to the short-chain dehydrogenases/reductases (SDR) family.</text>
</comment>
<dbReference type="PANTHER" id="PTHR43639:SF1">
    <property type="entry name" value="SHORT-CHAIN DEHYDROGENASE_REDUCTASE FAMILY PROTEIN"/>
    <property type="match status" value="1"/>
</dbReference>
<keyword evidence="2" id="KW-0560">Oxidoreductase</keyword>
<protein>
    <submittedName>
        <fullName evidence="3">SDR family oxidoreductase</fullName>
    </submittedName>
</protein>